<feature type="compositionally biased region" description="Gly residues" evidence="5">
    <location>
        <begin position="19"/>
        <end position="36"/>
    </location>
</feature>
<evidence type="ECO:0000256" key="2">
    <source>
        <dbReference type="ARBA" id="ARBA00023125"/>
    </source>
</evidence>
<evidence type="ECO:0000256" key="4">
    <source>
        <dbReference type="SAM" id="Coils"/>
    </source>
</evidence>
<reference evidence="7" key="1">
    <citation type="journal article" date="2021" name="Nat. Commun.">
        <title>Genomic analyses provide insights into spinach domestication and the genetic basis of agronomic traits.</title>
        <authorList>
            <person name="Cai X."/>
            <person name="Sun X."/>
            <person name="Xu C."/>
            <person name="Sun H."/>
            <person name="Wang X."/>
            <person name="Ge C."/>
            <person name="Zhang Z."/>
            <person name="Wang Q."/>
            <person name="Fei Z."/>
            <person name="Jiao C."/>
            <person name="Wang Q."/>
        </authorList>
    </citation>
    <scope>NUCLEOTIDE SEQUENCE [LARGE SCALE GENOMIC DNA]</scope>
    <source>
        <strain evidence="7">cv. Varoflay</strain>
    </source>
</reference>
<dbReference type="CDD" id="cd14707">
    <property type="entry name" value="bZIP_plant_BZIP46"/>
    <property type="match status" value="1"/>
</dbReference>
<dbReference type="InterPro" id="IPR004827">
    <property type="entry name" value="bZIP"/>
</dbReference>
<evidence type="ECO:0000256" key="5">
    <source>
        <dbReference type="SAM" id="MobiDB-lite"/>
    </source>
</evidence>
<name>A0A9R0IE35_SPIOL</name>
<sequence length="483" mass="51107">MGSNSNMNFGKSFGNEVAGDGGGGGTGRPPGSGLGSGNFGLARQLSVYSLTFDEFQNTLGGMGKDFGSMNMDELLKNIWSAEETQCMTTTPTAAAAAAAPAVVGSSGQDGLNSGGYLQRQGSLTLPRTLSQKTVDEVWKDIAKEFGGSKDGGGGTNVAQNQRQQTLGEITLEEFLVRAGVVREDTQVLPKPSNNNSAAVAAAGMFADFSRASNNNNNNQNNTNTGFGISFQQPARGVDLMGNNNHQMTLQSANLPLNVNGVRTSQQQPTSTQMSQQPKQQLSQQQQQPLFPKQAAVSYASAMTLPNNPQLGNAGLRGGIVGLGDPGMNSSLVQNGASQGGAGMSMVGLGGGGAIGVPAVSPAALSSDGRGRSNGDSSSVSPVPYMFNGSLRGRKGIHAVDKVVERRQRRMIKNRESAARSRARKQAYTMELEQEIQKLKEENQELRKKQAEIVEQQKNQVMEMMNNAQTGSRKKLRRTQTGPW</sequence>
<dbReference type="RefSeq" id="XP_021847493.2">
    <property type="nucleotide sequence ID" value="XM_021991801.2"/>
</dbReference>
<dbReference type="Gene3D" id="1.20.5.170">
    <property type="match status" value="1"/>
</dbReference>
<dbReference type="GO" id="GO:0045893">
    <property type="term" value="P:positive regulation of DNA-templated transcription"/>
    <property type="evidence" value="ECO:0007669"/>
    <property type="project" value="InterPro"/>
</dbReference>
<feature type="compositionally biased region" description="Low complexity" evidence="5">
    <location>
        <begin position="264"/>
        <end position="292"/>
    </location>
</feature>
<dbReference type="PANTHER" id="PTHR22952:SF446">
    <property type="entry name" value="ABSCISIC ACID-INSENSITIVE 5-LIKE PROTEIN 5-RELATED"/>
    <property type="match status" value="1"/>
</dbReference>
<dbReference type="KEGG" id="soe:110787215"/>
<evidence type="ECO:0000259" key="6">
    <source>
        <dbReference type="PROSITE" id="PS50217"/>
    </source>
</evidence>
<comment type="subcellular location">
    <subcellularLocation>
        <location evidence="1">Nucleus</location>
    </subcellularLocation>
</comment>
<dbReference type="PANTHER" id="PTHR22952">
    <property type="entry name" value="CAMP-RESPONSE ELEMENT BINDING PROTEIN-RELATED"/>
    <property type="match status" value="1"/>
</dbReference>
<dbReference type="Proteomes" id="UP000813463">
    <property type="component" value="Chromosome 1"/>
</dbReference>
<organism evidence="7 8">
    <name type="scientific">Spinacia oleracea</name>
    <name type="common">Spinach</name>
    <dbReference type="NCBI Taxonomy" id="3562"/>
    <lineage>
        <taxon>Eukaryota</taxon>
        <taxon>Viridiplantae</taxon>
        <taxon>Streptophyta</taxon>
        <taxon>Embryophyta</taxon>
        <taxon>Tracheophyta</taxon>
        <taxon>Spermatophyta</taxon>
        <taxon>Magnoliopsida</taxon>
        <taxon>eudicotyledons</taxon>
        <taxon>Gunneridae</taxon>
        <taxon>Pentapetalae</taxon>
        <taxon>Caryophyllales</taxon>
        <taxon>Chenopodiaceae</taxon>
        <taxon>Chenopodioideae</taxon>
        <taxon>Anserineae</taxon>
        <taxon>Spinacia</taxon>
    </lineage>
</organism>
<keyword evidence="3" id="KW-0539">Nucleus</keyword>
<dbReference type="GeneID" id="110787215"/>
<keyword evidence="4" id="KW-0175">Coiled coil</keyword>
<dbReference type="InterPro" id="IPR043452">
    <property type="entry name" value="BZIP46-like"/>
</dbReference>
<evidence type="ECO:0000313" key="8">
    <source>
        <dbReference type="RefSeq" id="XP_021847492.2"/>
    </source>
</evidence>
<evidence type="ECO:0000313" key="9">
    <source>
        <dbReference type="RefSeq" id="XP_021847493.2"/>
    </source>
</evidence>
<dbReference type="Pfam" id="PF00170">
    <property type="entry name" value="bZIP_1"/>
    <property type="match status" value="1"/>
</dbReference>
<dbReference type="AlphaFoldDB" id="A0A9R0IE35"/>
<dbReference type="SMART" id="SM00338">
    <property type="entry name" value="BRLZ"/>
    <property type="match status" value="1"/>
</dbReference>
<evidence type="ECO:0000256" key="3">
    <source>
        <dbReference type="ARBA" id="ARBA00023242"/>
    </source>
</evidence>
<reference evidence="8 9" key="2">
    <citation type="submission" date="2025-05" db="UniProtKB">
        <authorList>
            <consortium name="RefSeq"/>
        </authorList>
    </citation>
    <scope>IDENTIFICATION</scope>
    <source>
        <tissue evidence="8 9">Leaf</tissue>
    </source>
</reference>
<feature type="domain" description="BZIP" evidence="6">
    <location>
        <begin position="403"/>
        <end position="455"/>
    </location>
</feature>
<accession>A0A9R0IE35</accession>
<evidence type="ECO:0000256" key="1">
    <source>
        <dbReference type="ARBA" id="ARBA00004123"/>
    </source>
</evidence>
<feature type="region of interest" description="Disordered" evidence="5">
    <location>
        <begin position="463"/>
        <end position="483"/>
    </location>
</feature>
<dbReference type="GO" id="GO:0003677">
    <property type="term" value="F:DNA binding"/>
    <property type="evidence" value="ECO:0007669"/>
    <property type="project" value="UniProtKB-KW"/>
</dbReference>
<dbReference type="RefSeq" id="XP_021847492.2">
    <property type="nucleotide sequence ID" value="XM_021991800.2"/>
</dbReference>
<feature type="coiled-coil region" evidence="4">
    <location>
        <begin position="421"/>
        <end position="458"/>
    </location>
</feature>
<proteinExistence type="predicted"/>
<dbReference type="GO" id="GO:0005634">
    <property type="term" value="C:nucleus"/>
    <property type="evidence" value="ECO:0000318"/>
    <property type="project" value="GO_Central"/>
</dbReference>
<protein>
    <submittedName>
        <fullName evidence="8 9">BZIP transcription factor TRAB1</fullName>
    </submittedName>
</protein>
<dbReference type="PROSITE" id="PS00036">
    <property type="entry name" value="BZIP_BASIC"/>
    <property type="match status" value="1"/>
</dbReference>
<evidence type="ECO:0000313" key="7">
    <source>
        <dbReference type="Proteomes" id="UP000813463"/>
    </source>
</evidence>
<dbReference type="GO" id="GO:0003700">
    <property type="term" value="F:DNA-binding transcription factor activity"/>
    <property type="evidence" value="ECO:0007669"/>
    <property type="project" value="InterPro"/>
</dbReference>
<dbReference type="SUPFAM" id="SSF57959">
    <property type="entry name" value="Leucine zipper domain"/>
    <property type="match status" value="1"/>
</dbReference>
<keyword evidence="7" id="KW-1185">Reference proteome</keyword>
<dbReference type="InterPro" id="IPR046347">
    <property type="entry name" value="bZIP_sf"/>
</dbReference>
<keyword evidence="2" id="KW-0238">DNA-binding</keyword>
<dbReference type="PROSITE" id="PS50217">
    <property type="entry name" value="BZIP"/>
    <property type="match status" value="1"/>
</dbReference>
<feature type="region of interest" description="Disordered" evidence="5">
    <location>
        <begin position="1"/>
        <end position="36"/>
    </location>
</feature>
<dbReference type="GO" id="GO:0009738">
    <property type="term" value="P:abscisic acid-activated signaling pathway"/>
    <property type="evidence" value="ECO:0007669"/>
    <property type="project" value="UniProtKB-KW"/>
</dbReference>
<feature type="region of interest" description="Disordered" evidence="5">
    <location>
        <begin position="261"/>
        <end position="292"/>
    </location>
</feature>
<gene>
    <name evidence="8 9" type="primary">LOC110787215</name>
</gene>